<dbReference type="eggNOG" id="ENOG502T826">
    <property type="taxonomic scope" value="Eukaryota"/>
</dbReference>
<evidence type="ECO:0000256" key="1">
    <source>
        <dbReference type="SAM" id="MobiDB-lite"/>
    </source>
</evidence>
<proteinExistence type="predicted"/>
<dbReference type="AlphaFoldDB" id="B4NC72"/>
<keyword evidence="2" id="KW-0732">Signal</keyword>
<dbReference type="OrthoDB" id="7872317at2759"/>
<keyword evidence="4" id="KW-1185">Reference proteome</keyword>
<feature type="chain" id="PRO_5002819690" evidence="2">
    <location>
        <begin position="20"/>
        <end position="174"/>
    </location>
</feature>
<organism evidence="3 4">
    <name type="scientific">Drosophila willistoni</name>
    <name type="common">Fruit fly</name>
    <dbReference type="NCBI Taxonomy" id="7260"/>
    <lineage>
        <taxon>Eukaryota</taxon>
        <taxon>Metazoa</taxon>
        <taxon>Ecdysozoa</taxon>
        <taxon>Arthropoda</taxon>
        <taxon>Hexapoda</taxon>
        <taxon>Insecta</taxon>
        <taxon>Pterygota</taxon>
        <taxon>Neoptera</taxon>
        <taxon>Endopterygota</taxon>
        <taxon>Diptera</taxon>
        <taxon>Brachycera</taxon>
        <taxon>Muscomorpha</taxon>
        <taxon>Ephydroidea</taxon>
        <taxon>Drosophilidae</taxon>
        <taxon>Drosophila</taxon>
        <taxon>Sophophora</taxon>
    </lineage>
</organism>
<protein>
    <submittedName>
        <fullName evidence="3">Uncharacterized protein</fullName>
    </submittedName>
</protein>
<reference evidence="3 4" key="1">
    <citation type="journal article" date="2007" name="Nature">
        <title>Evolution of genes and genomes on the Drosophila phylogeny.</title>
        <authorList>
            <consortium name="Drosophila 12 Genomes Consortium"/>
            <person name="Clark A.G."/>
            <person name="Eisen M.B."/>
            <person name="Smith D.R."/>
            <person name="Bergman C.M."/>
            <person name="Oliver B."/>
            <person name="Markow T.A."/>
            <person name="Kaufman T.C."/>
            <person name="Kellis M."/>
            <person name="Gelbart W."/>
            <person name="Iyer V.N."/>
            <person name="Pollard D.A."/>
            <person name="Sackton T.B."/>
            <person name="Larracuente A.M."/>
            <person name="Singh N.D."/>
            <person name="Abad J.P."/>
            <person name="Abt D.N."/>
            <person name="Adryan B."/>
            <person name="Aguade M."/>
            <person name="Akashi H."/>
            <person name="Anderson W.W."/>
            <person name="Aquadro C.F."/>
            <person name="Ardell D.H."/>
            <person name="Arguello R."/>
            <person name="Artieri C.G."/>
            <person name="Barbash D.A."/>
            <person name="Barker D."/>
            <person name="Barsanti P."/>
            <person name="Batterham P."/>
            <person name="Batzoglou S."/>
            <person name="Begun D."/>
            <person name="Bhutkar A."/>
            <person name="Blanco E."/>
            <person name="Bosak S.A."/>
            <person name="Bradley R.K."/>
            <person name="Brand A.D."/>
            <person name="Brent M.R."/>
            <person name="Brooks A.N."/>
            <person name="Brown R.H."/>
            <person name="Butlin R.K."/>
            <person name="Caggese C."/>
            <person name="Calvi B.R."/>
            <person name="Bernardo de Carvalho A."/>
            <person name="Caspi A."/>
            <person name="Castrezana S."/>
            <person name="Celniker S.E."/>
            <person name="Chang J.L."/>
            <person name="Chapple C."/>
            <person name="Chatterji S."/>
            <person name="Chinwalla A."/>
            <person name="Civetta A."/>
            <person name="Clifton S.W."/>
            <person name="Comeron J.M."/>
            <person name="Costello J.C."/>
            <person name="Coyne J.A."/>
            <person name="Daub J."/>
            <person name="David R.G."/>
            <person name="Delcher A.L."/>
            <person name="Delehaunty K."/>
            <person name="Do C.B."/>
            <person name="Ebling H."/>
            <person name="Edwards K."/>
            <person name="Eickbush T."/>
            <person name="Evans J.D."/>
            <person name="Filipski A."/>
            <person name="Findeiss S."/>
            <person name="Freyhult E."/>
            <person name="Fulton L."/>
            <person name="Fulton R."/>
            <person name="Garcia A.C."/>
            <person name="Gardiner A."/>
            <person name="Garfield D.A."/>
            <person name="Garvin B.E."/>
            <person name="Gibson G."/>
            <person name="Gilbert D."/>
            <person name="Gnerre S."/>
            <person name="Godfrey J."/>
            <person name="Good R."/>
            <person name="Gotea V."/>
            <person name="Gravely B."/>
            <person name="Greenberg A.J."/>
            <person name="Griffiths-Jones S."/>
            <person name="Gross S."/>
            <person name="Guigo R."/>
            <person name="Gustafson E.A."/>
            <person name="Haerty W."/>
            <person name="Hahn M.W."/>
            <person name="Halligan D.L."/>
            <person name="Halpern A.L."/>
            <person name="Halter G.M."/>
            <person name="Han M.V."/>
            <person name="Heger A."/>
            <person name="Hillier L."/>
            <person name="Hinrichs A.S."/>
            <person name="Holmes I."/>
            <person name="Hoskins R.A."/>
            <person name="Hubisz M.J."/>
            <person name="Hultmark D."/>
            <person name="Huntley M.A."/>
            <person name="Jaffe D.B."/>
            <person name="Jagadeeshan S."/>
            <person name="Jeck W.R."/>
            <person name="Johnson J."/>
            <person name="Jones C.D."/>
            <person name="Jordan W.C."/>
            <person name="Karpen G.H."/>
            <person name="Kataoka E."/>
            <person name="Keightley P.D."/>
            <person name="Kheradpour P."/>
            <person name="Kirkness E.F."/>
            <person name="Koerich L.B."/>
            <person name="Kristiansen K."/>
            <person name="Kudrna D."/>
            <person name="Kulathinal R.J."/>
            <person name="Kumar S."/>
            <person name="Kwok R."/>
            <person name="Lander E."/>
            <person name="Langley C.H."/>
            <person name="Lapoint R."/>
            <person name="Lazzaro B.P."/>
            <person name="Lee S.J."/>
            <person name="Levesque L."/>
            <person name="Li R."/>
            <person name="Lin C.F."/>
            <person name="Lin M.F."/>
            <person name="Lindblad-Toh K."/>
            <person name="Llopart A."/>
            <person name="Long M."/>
            <person name="Low L."/>
            <person name="Lozovsky E."/>
            <person name="Lu J."/>
            <person name="Luo M."/>
            <person name="Machado C.A."/>
            <person name="Makalowski W."/>
            <person name="Marzo M."/>
            <person name="Matsuda M."/>
            <person name="Matzkin L."/>
            <person name="McAllister B."/>
            <person name="McBride C.S."/>
            <person name="McKernan B."/>
            <person name="McKernan K."/>
            <person name="Mendez-Lago M."/>
            <person name="Minx P."/>
            <person name="Mollenhauer M.U."/>
            <person name="Montooth K."/>
            <person name="Mount S.M."/>
            <person name="Mu X."/>
            <person name="Myers E."/>
            <person name="Negre B."/>
            <person name="Newfeld S."/>
            <person name="Nielsen R."/>
            <person name="Noor M.A."/>
            <person name="O'Grady P."/>
            <person name="Pachter L."/>
            <person name="Papaceit M."/>
            <person name="Parisi M.J."/>
            <person name="Parisi M."/>
            <person name="Parts L."/>
            <person name="Pedersen J.S."/>
            <person name="Pesole G."/>
            <person name="Phillippy A.M."/>
            <person name="Ponting C.P."/>
            <person name="Pop M."/>
            <person name="Porcelli D."/>
            <person name="Powell J.R."/>
            <person name="Prohaska S."/>
            <person name="Pruitt K."/>
            <person name="Puig M."/>
            <person name="Quesneville H."/>
            <person name="Ram K.R."/>
            <person name="Rand D."/>
            <person name="Rasmussen M.D."/>
            <person name="Reed L.K."/>
            <person name="Reenan R."/>
            <person name="Reily A."/>
            <person name="Remington K.A."/>
            <person name="Rieger T.T."/>
            <person name="Ritchie M.G."/>
            <person name="Robin C."/>
            <person name="Rogers Y.H."/>
            <person name="Rohde C."/>
            <person name="Rozas J."/>
            <person name="Rubenfield M.J."/>
            <person name="Ruiz A."/>
            <person name="Russo S."/>
            <person name="Salzberg S.L."/>
            <person name="Sanchez-Gracia A."/>
            <person name="Saranga D.J."/>
            <person name="Sato H."/>
            <person name="Schaeffer S.W."/>
            <person name="Schatz M.C."/>
            <person name="Schlenke T."/>
            <person name="Schwartz R."/>
            <person name="Segarra C."/>
            <person name="Singh R.S."/>
            <person name="Sirot L."/>
            <person name="Sirota M."/>
            <person name="Sisneros N.B."/>
            <person name="Smith C.D."/>
            <person name="Smith T.F."/>
            <person name="Spieth J."/>
            <person name="Stage D.E."/>
            <person name="Stark A."/>
            <person name="Stephan W."/>
            <person name="Strausberg R.L."/>
            <person name="Strempel S."/>
            <person name="Sturgill D."/>
            <person name="Sutton G."/>
            <person name="Sutton G.G."/>
            <person name="Tao W."/>
            <person name="Teichmann S."/>
            <person name="Tobari Y.N."/>
            <person name="Tomimura Y."/>
            <person name="Tsolas J.M."/>
            <person name="Valente V.L."/>
            <person name="Venter E."/>
            <person name="Venter J.C."/>
            <person name="Vicario S."/>
            <person name="Vieira F.G."/>
            <person name="Vilella A.J."/>
            <person name="Villasante A."/>
            <person name="Walenz B."/>
            <person name="Wang J."/>
            <person name="Wasserman M."/>
            <person name="Watts T."/>
            <person name="Wilson D."/>
            <person name="Wilson R.K."/>
            <person name="Wing R.A."/>
            <person name="Wolfner M.F."/>
            <person name="Wong A."/>
            <person name="Wong G.K."/>
            <person name="Wu C.I."/>
            <person name="Wu G."/>
            <person name="Yamamoto D."/>
            <person name="Yang H.P."/>
            <person name="Yang S.P."/>
            <person name="Yorke J.A."/>
            <person name="Yoshida K."/>
            <person name="Zdobnov E."/>
            <person name="Zhang P."/>
            <person name="Zhang Y."/>
            <person name="Zimin A.V."/>
            <person name="Baldwin J."/>
            <person name="Abdouelleil A."/>
            <person name="Abdulkadir J."/>
            <person name="Abebe A."/>
            <person name="Abera B."/>
            <person name="Abreu J."/>
            <person name="Acer S.C."/>
            <person name="Aftuck L."/>
            <person name="Alexander A."/>
            <person name="An P."/>
            <person name="Anderson E."/>
            <person name="Anderson S."/>
            <person name="Arachi H."/>
            <person name="Azer M."/>
            <person name="Bachantsang P."/>
            <person name="Barry A."/>
            <person name="Bayul T."/>
            <person name="Berlin A."/>
            <person name="Bessette D."/>
            <person name="Bloom T."/>
            <person name="Blye J."/>
            <person name="Boguslavskiy L."/>
            <person name="Bonnet C."/>
            <person name="Boukhgalter B."/>
            <person name="Bourzgui I."/>
            <person name="Brown A."/>
            <person name="Cahill P."/>
            <person name="Channer S."/>
            <person name="Cheshatsang Y."/>
            <person name="Chuda L."/>
            <person name="Citroen M."/>
            <person name="Collymore A."/>
            <person name="Cooke P."/>
            <person name="Costello M."/>
            <person name="D'Aco K."/>
            <person name="Daza R."/>
            <person name="De Haan G."/>
            <person name="DeGray S."/>
            <person name="DeMaso C."/>
            <person name="Dhargay N."/>
            <person name="Dooley K."/>
            <person name="Dooley E."/>
            <person name="Doricent M."/>
            <person name="Dorje P."/>
            <person name="Dorjee K."/>
            <person name="Dupes A."/>
            <person name="Elong R."/>
            <person name="Falk J."/>
            <person name="Farina A."/>
            <person name="Faro S."/>
            <person name="Ferguson D."/>
            <person name="Fisher S."/>
            <person name="Foley C.D."/>
            <person name="Franke A."/>
            <person name="Friedrich D."/>
            <person name="Gadbois L."/>
            <person name="Gearin G."/>
            <person name="Gearin C.R."/>
            <person name="Giannoukos G."/>
            <person name="Goode T."/>
            <person name="Graham J."/>
            <person name="Grandbois E."/>
            <person name="Grewal S."/>
            <person name="Gyaltsen K."/>
            <person name="Hafez N."/>
            <person name="Hagos B."/>
            <person name="Hall J."/>
            <person name="Henson C."/>
            <person name="Hollinger A."/>
            <person name="Honan T."/>
            <person name="Huard M.D."/>
            <person name="Hughes L."/>
            <person name="Hurhula B."/>
            <person name="Husby M.E."/>
            <person name="Kamat A."/>
            <person name="Kanga B."/>
            <person name="Kashin S."/>
            <person name="Khazanovich D."/>
            <person name="Kisner P."/>
            <person name="Lance K."/>
            <person name="Lara M."/>
            <person name="Lee W."/>
            <person name="Lennon N."/>
            <person name="Letendre F."/>
            <person name="LeVine R."/>
            <person name="Lipovsky A."/>
            <person name="Liu X."/>
            <person name="Liu J."/>
            <person name="Liu S."/>
            <person name="Lokyitsang T."/>
            <person name="Lokyitsang Y."/>
            <person name="Lubonja R."/>
            <person name="Lui A."/>
            <person name="MacDonald P."/>
            <person name="Magnisalis V."/>
            <person name="Maru K."/>
            <person name="Matthews C."/>
            <person name="McCusker W."/>
            <person name="McDonough S."/>
            <person name="Mehta T."/>
            <person name="Meldrim J."/>
            <person name="Meneus L."/>
            <person name="Mihai O."/>
            <person name="Mihalev A."/>
            <person name="Mihova T."/>
            <person name="Mittelman R."/>
            <person name="Mlenga V."/>
            <person name="Montmayeur A."/>
            <person name="Mulrain L."/>
            <person name="Navidi A."/>
            <person name="Naylor J."/>
            <person name="Negash T."/>
            <person name="Nguyen T."/>
            <person name="Nguyen N."/>
            <person name="Nicol R."/>
            <person name="Norbu C."/>
            <person name="Norbu N."/>
            <person name="Novod N."/>
            <person name="O'Neill B."/>
            <person name="Osman S."/>
            <person name="Markiewicz E."/>
            <person name="Oyono O.L."/>
            <person name="Patti C."/>
            <person name="Phunkhang P."/>
            <person name="Pierre F."/>
            <person name="Priest M."/>
            <person name="Raghuraman S."/>
            <person name="Rege F."/>
            <person name="Reyes R."/>
            <person name="Rise C."/>
            <person name="Rogov P."/>
            <person name="Ross K."/>
            <person name="Ryan E."/>
            <person name="Settipalli S."/>
            <person name="Shea T."/>
            <person name="Sherpa N."/>
            <person name="Shi L."/>
            <person name="Shih D."/>
            <person name="Sparrow T."/>
            <person name="Spaulding J."/>
            <person name="Stalker J."/>
            <person name="Stange-Thomann N."/>
            <person name="Stavropoulos S."/>
            <person name="Stone C."/>
            <person name="Strader C."/>
            <person name="Tesfaye S."/>
            <person name="Thomson T."/>
            <person name="Thoulutsang Y."/>
            <person name="Thoulutsang D."/>
            <person name="Topham K."/>
            <person name="Topping I."/>
            <person name="Tsamla T."/>
            <person name="Vassiliev H."/>
            <person name="Vo A."/>
            <person name="Wangchuk T."/>
            <person name="Wangdi T."/>
            <person name="Weiand M."/>
            <person name="Wilkinson J."/>
            <person name="Wilson A."/>
            <person name="Yadav S."/>
            <person name="Young G."/>
            <person name="Yu Q."/>
            <person name="Zembek L."/>
            <person name="Zhong D."/>
            <person name="Zimmer A."/>
            <person name="Zwirko Z."/>
            <person name="Jaffe D.B."/>
            <person name="Alvarez P."/>
            <person name="Brockman W."/>
            <person name="Butler J."/>
            <person name="Chin C."/>
            <person name="Gnerre S."/>
            <person name="Grabherr M."/>
            <person name="Kleber M."/>
            <person name="Mauceli E."/>
            <person name="MacCallum I."/>
        </authorList>
    </citation>
    <scope>NUCLEOTIDE SEQUENCE [LARGE SCALE GENOMIC DNA]</scope>
    <source>
        <strain evidence="4">Tucson 14030-0811.24</strain>
    </source>
</reference>
<evidence type="ECO:0000313" key="4">
    <source>
        <dbReference type="Proteomes" id="UP000007798"/>
    </source>
</evidence>
<dbReference type="KEGG" id="dwi:6648502"/>
<dbReference type="OMA" id="SHYEEDH"/>
<evidence type="ECO:0000313" key="3">
    <source>
        <dbReference type="EMBL" id="EDW82431.1"/>
    </source>
</evidence>
<accession>B4NC72</accession>
<dbReference type="Proteomes" id="UP000007798">
    <property type="component" value="Unassembled WGS sequence"/>
</dbReference>
<gene>
    <name evidence="3" type="primary">Dwil\GK25133</name>
    <name evidence="3" type="ORF">Dwil_GK25133</name>
</gene>
<dbReference type="HOGENOM" id="CLU_099579_0_0_1"/>
<feature type="signal peptide" evidence="2">
    <location>
        <begin position="1"/>
        <end position="19"/>
    </location>
</feature>
<dbReference type="InParanoid" id="B4NC72"/>
<name>B4NC72_DROWI</name>
<feature type="region of interest" description="Disordered" evidence="1">
    <location>
        <begin position="137"/>
        <end position="157"/>
    </location>
</feature>
<dbReference type="PhylomeDB" id="B4NC72"/>
<evidence type="ECO:0000256" key="2">
    <source>
        <dbReference type="SAM" id="SignalP"/>
    </source>
</evidence>
<dbReference type="EMBL" id="CH964239">
    <property type="protein sequence ID" value="EDW82431.1"/>
    <property type="molecule type" value="Genomic_DNA"/>
</dbReference>
<sequence>MYTFLLILVLVQLMAGTQCAPSGEDISSIVHSAGLLGSYAGALSGGEALDKINFDTHSHDFGGEHLGSFGDHLSEDHFPADYGSDGGSAGVEYAEASELHAHFDHEHESEPEKPVPGIDHGKGAFSYSTLYEFKDRDEHEQHQLQHQQLEQQVEHESQLDLISHHHQDHDFDLH</sequence>